<dbReference type="EMBL" id="CM001217">
    <property type="protein sequence ID" value="AES60131.1"/>
    <property type="molecule type" value="Genomic_DNA"/>
</dbReference>
<dbReference type="PaxDb" id="3880-AES60131"/>
<keyword evidence="3" id="KW-1185">Reference proteome</keyword>
<gene>
    <name evidence="1" type="ordered locus">MTR_1g040770</name>
</gene>
<organism evidence="1 3">
    <name type="scientific">Medicago truncatula</name>
    <name type="common">Barrel medic</name>
    <name type="synonym">Medicago tribuloides</name>
    <dbReference type="NCBI Taxonomy" id="3880"/>
    <lineage>
        <taxon>Eukaryota</taxon>
        <taxon>Viridiplantae</taxon>
        <taxon>Streptophyta</taxon>
        <taxon>Embryophyta</taxon>
        <taxon>Tracheophyta</taxon>
        <taxon>Spermatophyta</taxon>
        <taxon>Magnoliopsida</taxon>
        <taxon>eudicotyledons</taxon>
        <taxon>Gunneridae</taxon>
        <taxon>Pentapetalae</taxon>
        <taxon>rosids</taxon>
        <taxon>fabids</taxon>
        <taxon>Fabales</taxon>
        <taxon>Fabaceae</taxon>
        <taxon>Papilionoideae</taxon>
        <taxon>50 kb inversion clade</taxon>
        <taxon>NPAAA clade</taxon>
        <taxon>Hologalegina</taxon>
        <taxon>IRL clade</taxon>
        <taxon>Trifolieae</taxon>
        <taxon>Medicago</taxon>
    </lineage>
</organism>
<name>G7I2F5_MEDTR</name>
<dbReference type="GO" id="GO:0046982">
    <property type="term" value="F:protein heterodimerization activity"/>
    <property type="evidence" value="ECO:0007669"/>
    <property type="project" value="InterPro"/>
</dbReference>
<protein>
    <submittedName>
        <fullName evidence="1 2">Uncharacterized protein</fullName>
    </submittedName>
</protein>
<accession>G7I2F5</accession>
<sequence length="56" mass="6781">MNTRRVPEFFIRKLPFQCLVREISQDFKCYMVRHLSIRISTNACKLYLPRAVSIKY</sequence>
<dbReference type="InterPro" id="IPR009072">
    <property type="entry name" value="Histone-fold"/>
</dbReference>
<dbReference type="HOGENOM" id="CLU_3017223_0_0_1"/>
<dbReference type="EnsemblPlants" id="AES60131">
    <property type="protein sequence ID" value="AES60131"/>
    <property type="gene ID" value="MTR_1g040770"/>
</dbReference>
<reference evidence="1 3" key="1">
    <citation type="journal article" date="2011" name="Nature">
        <title>The Medicago genome provides insight into the evolution of rhizobial symbioses.</title>
        <authorList>
            <person name="Young N.D."/>
            <person name="Debelle F."/>
            <person name="Oldroyd G.E."/>
            <person name="Geurts R."/>
            <person name="Cannon S.B."/>
            <person name="Udvardi M.K."/>
            <person name="Benedito V.A."/>
            <person name="Mayer K.F."/>
            <person name="Gouzy J."/>
            <person name="Schoof H."/>
            <person name="Van de Peer Y."/>
            <person name="Proost S."/>
            <person name="Cook D.R."/>
            <person name="Meyers B.C."/>
            <person name="Spannagl M."/>
            <person name="Cheung F."/>
            <person name="De Mita S."/>
            <person name="Krishnakumar V."/>
            <person name="Gundlach H."/>
            <person name="Zhou S."/>
            <person name="Mudge J."/>
            <person name="Bharti A.K."/>
            <person name="Murray J.D."/>
            <person name="Naoumkina M.A."/>
            <person name="Rosen B."/>
            <person name="Silverstein K.A."/>
            <person name="Tang H."/>
            <person name="Rombauts S."/>
            <person name="Zhao P.X."/>
            <person name="Zhou P."/>
            <person name="Barbe V."/>
            <person name="Bardou P."/>
            <person name="Bechner M."/>
            <person name="Bellec A."/>
            <person name="Berger A."/>
            <person name="Berges H."/>
            <person name="Bidwell S."/>
            <person name="Bisseling T."/>
            <person name="Choisne N."/>
            <person name="Couloux A."/>
            <person name="Denny R."/>
            <person name="Deshpande S."/>
            <person name="Dai X."/>
            <person name="Doyle J.J."/>
            <person name="Dudez A.M."/>
            <person name="Farmer A.D."/>
            <person name="Fouteau S."/>
            <person name="Franken C."/>
            <person name="Gibelin C."/>
            <person name="Gish J."/>
            <person name="Goldstein S."/>
            <person name="Gonzalez A.J."/>
            <person name="Green P.J."/>
            <person name="Hallab A."/>
            <person name="Hartog M."/>
            <person name="Hua A."/>
            <person name="Humphray S.J."/>
            <person name="Jeong D.H."/>
            <person name="Jing Y."/>
            <person name="Jocker A."/>
            <person name="Kenton S.M."/>
            <person name="Kim D.J."/>
            <person name="Klee K."/>
            <person name="Lai H."/>
            <person name="Lang C."/>
            <person name="Lin S."/>
            <person name="Macmil S.L."/>
            <person name="Magdelenat G."/>
            <person name="Matthews L."/>
            <person name="McCorrison J."/>
            <person name="Monaghan E.L."/>
            <person name="Mun J.H."/>
            <person name="Najar F.Z."/>
            <person name="Nicholson C."/>
            <person name="Noirot C."/>
            <person name="O'Bleness M."/>
            <person name="Paule C.R."/>
            <person name="Poulain J."/>
            <person name="Prion F."/>
            <person name="Qin B."/>
            <person name="Qu C."/>
            <person name="Retzel E.F."/>
            <person name="Riddle C."/>
            <person name="Sallet E."/>
            <person name="Samain S."/>
            <person name="Samson N."/>
            <person name="Sanders I."/>
            <person name="Saurat O."/>
            <person name="Scarpelli C."/>
            <person name="Schiex T."/>
            <person name="Segurens B."/>
            <person name="Severin A.J."/>
            <person name="Sherrier D.J."/>
            <person name="Shi R."/>
            <person name="Sims S."/>
            <person name="Singer S.R."/>
            <person name="Sinharoy S."/>
            <person name="Sterck L."/>
            <person name="Viollet A."/>
            <person name="Wang B.B."/>
            <person name="Wang K."/>
            <person name="Wang M."/>
            <person name="Wang X."/>
            <person name="Warfsmann J."/>
            <person name="Weissenbach J."/>
            <person name="White D.D."/>
            <person name="White J.D."/>
            <person name="Wiley G.B."/>
            <person name="Wincker P."/>
            <person name="Xing Y."/>
            <person name="Yang L."/>
            <person name="Yao Z."/>
            <person name="Ying F."/>
            <person name="Zhai J."/>
            <person name="Zhou L."/>
            <person name="Zuber A."/>
            <person name="Denarie J."/>
            <person name="Dixon R.A."/>
            <person name="May G.D."/>
            <person name="Schwartz D.C."/>
            <person name="Rogers J."/>
            <person name="Quetier F."/>
            <person name="Town C.D."/>
            <person name="Roe B.A."/>
        </authorList>
    </citation>
    <scope>NUCLEOTIDE SEQUENCE [LARGE SCALE GENOMIC DNA]</scope>
    <source>
        <strain evidence="1">A17</strain>
        <strain evidence="2 3">cv. Jemalong A17</strain>
    </source>
</reference>
<dbReference type="Gene3D" id="1.10.20.10">
    <property type="entry name" value="Histone, subunit A"/>
    <property type="match status" value="1"/>
</dbReference>
<evidence type="ECO:0000313" key="1">
    <source>
        <dbReference type="EMBL" id="AES60131.1"/>
    </source>
</evidence>
<evidence type="ECO:0000313" key="3">
    <source>
        <dbReference type="Proteomes" id="UP000002051"/>
    </source>
</evidence>
<proteinExistence type="predicted"/>
<evidence type="ECO:0000313" key="2">
    <source>
        <dbReference type="EnsemblPlants" id="AES60131"/>
    </source>
</evidence>
<reference evidence="1 3" key="2">
    <citation type="journal article" date="2014" name="BMC Genomics">
        <title>An improved genome release (version Mt4.0) for the model legume Medicago truncatula.</title>
        <authorList>
            <person name="Tang H."/>
            <person name="Krishnakumar V."/>
            <person name="Bidwell S."/>
            <person name="Rosen B."/>
            <person name="Chan A."/>
            <person name="Zhou S."/>
            <person name="Gentzbittel L."/>
            <person name="Childs K.L."/>
            <person name="Yandell M."/>
            <person name="Gundlach H."/>
            <person name="Mayer K.F."/>
            <person name="Schwartz D.C."/>
            <person name="Town C.D."/>
        </authorList>
    </citation>
    <scope>GENOME REANNOTATION</scope>
    <source>
        <strain evidence="2 3">cv. Jemalong A17</strain>
    </source>
</reference>
<dbReference type="AlphaFoldDB" id="G7I2F5"/>
<reference evidence="2" key="3">
    <citation type="submission" date="2015-04" db="UniProtKB">
        <authorList>
            <consortium name="EnsemblPlants"/>
        </authorList>
    </citation>
    <scope>IDENTIFICATION</scope>
    <source>
        <strain evidence="2">cv. Jemalong A17</strain>
    </source>
</reference>
<dbReference type="Proteomes" id="UP000002051">
    <property type="component" value="Unassembled WGS sequence"/>
</dbReference>